<dbReference type="SMART" id="SM00342">
    <property type="entry name" value="HTH_ARAC"/>
    <property type="match status" value="1"/>
</dbReference>
<dbReference type="AlphaFoldDB" id="A0A917X7R6"/>
<dbReference type="Gene3D" id="1.10.10.60">
    <property type="entry name" value="Homeodomain-like"/>
    <property type="match status" value="2"/>
</dbReference>
<evidence type="ECO:0000313" key="6">
    <source>
        <dbReference type="EMBL" id="GGM91412.1"/>
    </source>
</evidence>
<dbReference type="InterPro" id="IPR018062">
    <property type="entry name" value="HTH_AraC-typ_CS"/>
</dbReference>
<dbReference type="PROSITE" id="PS00041">
    <property type="entry name" value="HTH_ARAC_FAMILY_1"/>
    <property type="match status" value="1"/>
</dbReference>
<dbReference type="EMBL" id="BMML01000002">
    <property type="protein sequence ID" value="GGM91412.1"/>
    <property type="molecule type" value="Genomic_DNA"/>
</dbReference>
<dbReference type="PANTHER" id="PTHR46796">
    <property type="entry name" value="HTH-TYPE TRANSCRIPTIONAL ACTIVATOR RHAS-RELATED"/>
    <property type="match status" value="1"/>
</dbReference>
<accession>A0A917X7R6</accession>
<feature type="region of interest" description="Disordered" evidence="4">
    <location>
        <begin position="334"/>
        <end position="354"/>
    </location>
</feature>
<evidence type="ECO:0000259" key="5">
    <source>
        <dbReference type="PROSITE" id="PS01124"/>
    </source>
</evidence>
<keyword evidence="2" id="KW-0238">DNA-binding</keyword>
<comment type="caution">
    <text evidence="6">The sequence shown here is derived from an EMBL/GenBank/DDBJ whole genome shotgun (WGS) entry which is preliminary data.</text>
</comment>
<dbReference type="PRINTS" id="PR00032">
    <property type="entry name" value="HTHARAC"/>
</dbReference>
<evidence type="ECO:0000256" key="4">
    <source>
        <dbReference type="SAM" id="MobiDB-lite"/>
    </source>
</evidence>
<reference evidence="6" key="2">
    <citation type="submission" date="2020-09" db="EMBL/GenBank/DDBJ databases">
        <authorList>
            <person name="Sun Q."/>
            <person name="Zhou Y."/>
        </authorList>
    </citation>
    <scope>NUCLEOTIDE SEQUENCE</scope>
    <source>
        <strain evidence="6">CGMCC 4.7110</strain>
    </source>
</reference>
<keyword evidence="1" id="KW-0805">Transcription regulation</keyword>
<proteinExistence type="predicted"/>
<feature type="domain" description="HTH araC/xylS-type" evidence="5">
    <location>
        <begin position="230"/>
        <end position="328"/>
    </location>
</feature>
<dbReference type="SUPFAM" id="SSF46689">
    <property type="entry name" value="Homeodomain-like"/>
    <property type="match status" value="2"/>
</dbReference>
<keyword evidence="7" id="KW-1185">Reference proteome</keyword>
<keyword evidence="3" id="KW-0804">Transcription</keyword>
<dbReference type="PANTHER" id="PTHR46796:SF7">
    <property type="entry name" value="ARAC FAMILY TRANSCRIPTIONAL REGULATOR"/>
    <property type="match status" value="1"/>
</dbReference>
<reference evidence="6" key="1">
    <citation type="journal article" date="2014" name="Int. J. Syst. Evol. Microbiol.">
        <title>Complete genome sequence of Corynebacterium casei LMG S-19264T (=DSM 44701T), isolated from a smear-ripened cheese.</title>
        <authorList>
            <consortium name="US DOE Joint Genome Institute (JGI-PGF)"/>
            <person name="Walter F."/>
            <person name="Albersmeier A."/>
            <person name="Kalinowski J."/>
            <person name="Ruckert C."/>
        </authorList>
    </citation>
    <scope>NUCLEOTIDE SEQUENCE</scope>
    <source>
        <strain evidence="6">CGMCC 4.7110</strain>
    </source>
</reference>
<sequence>MRERIDTIHNVESRLPYASSTTGTPLGSTDPIASAIGLLRPRTVVDPALRAAQPWALRFDAFPHVKIGGVVRGECWLALDEREPVHLREGDFYLLGNPPSYRMASTLTAQPQPAETLWKTATNGVARIGSEAEEDTYLCGGYFYFDEPNASILIDILPPLVHVRATDPRSVLLAHVTELLNSEVESNAVGRSLVMDHLAQILFVQVLRAHAEQTDRPAGWLGALNDNGIGVALRAMHADLGHKWTLQELADISRMSRSAFAAAFKKQTGTAPLEYLIQWRMSLARDALRRNTRSISELAFATGYESESAFSTAFRRVTGTSPRQFRDTVHRAVLTDLPTTDDGTRARGRSRGRR</sequence>
<evidence type="ECO:0000256" key="1">
    <source>
        <dbReference type="ARBA" id="ARBA00023015"/>
    </source>
</evidence>
<dbReference type="PROSITE" id="PS01124">
    <property type="entry name" value="HTH_ARAC_FAMILY_2"/>
    <property type="match status" value="1"/>
</dbReference>
<organism evidence="6 7">
    <name type="scientific">Streptomyces fuscichromogenes</name>
    <dbReference type="NCBI Taxonomy" id="1324013"/>
    <lineage>
        <taxon>Bacteria</taxon>
        <taxon>Bacillati</taxon>
        <taxon>Actinomycetota</taxon>
        <taxon>Actinomycetes</taxon>
        <taxon>Kitasatosporales</taxon>
        <taxon>Streptomycetaceae</taxon>
        <taxon>Streptomyces</taxon>
    </lineage>
</organism>
<dbReference type="Pfam" id="PF12852">
    <property type="entry name" value="Cupin_6"/>
    <property type="match status" value="1"/>
</dbReference>
<dbReference type="GO" id="GO:0003700">
    <property type="term" value="F:DNA-binding transcription factor activity"/>
    <property type="evidence" value="ECO:0007669"/>
    <property type="project" value="InterPro"/>
</dbReference>
<dbReference type="InterPro" id="IPR009057">
    <property type="entry name" value="Homeodomain-like_sf"/>
</dbReference>
<dbReference type="InterPro" id="IPR050204">
    <property type="entry name" value="AraC_XylS_family_regulators"/>
</dbReference>
<dbReference type="Pfam" id="PF12833">
    <property type="entry name" value="HTH_18"/>
    <property type="match status" value="1"/>
</dbReference>
<dbReference type="InterPro" id="IPR020449">
    <property type="entry name" value="Tscrpt_reg_AraC-type_HTH"/>
</dbReference>
<dbReference type="InterPro" id="IPR032783">
    <property type="entry name" value="AraC_lig"/>
</dbReference>
<gene>
    <name evidence="6" type="ORF">GCM10011578_009180</name>
</gene>
<dbReference type="GO" id="GO:0043565">
    <property type="term" value="F:sequence-specific DNA binding"/>
    <property type="evidence" value="ECO:0007669"/>
    <property type="project" value="InterPro"/>
</dbReference>
<name>A0A917X7R6_9ACTN</name>
<evidence type="ECO:0000256" key="3">
    <source>
        <dbReference type="ARBA" id="ARBA00023163"/>
    </source>
</evidence>
<dbReference type="InterPro" id="IPR018060">
    <property type="entry name" value="HTH_AraC"/>
</dbReference>
<protein>
    <submittedName>
        <fullName evidence="6">AraC family transcriptional regulator</fullName>
    </submittedName>
</protein>
<evidence type="ECO:0000313" key="7">
    <source>
        <dbReference type="Proteomes" id="UP000653411"/>
    </source>
</evidence>
<dbReference type="Proteomes" id="UP000653411">
    <property type="component" value="Unassembled WGS sequence"/>
</dbReference>
<evidence type="ECO:0000256" key="2">
    <source>
        <dbReference type="ARBA" id="ARBA00023125"/>
    </source>
</evidence>